<comment type="caution">
    <text evidence="1">The sequence shown here is derived from an EMBL/GenBank/DDBJ whole genome shotgun (WGS) entry which is preliminary data.</text>
</comment>
<evidence type="ECO:0000313" key="1">
    <source>
        <dbReference type="EMBL" id="CAG8484968.1"/>
    </source>
</evidence>
<sequence>MVRSTGLYSEELDILYEQSENWDDNENLRSEIIKISSDALIAEPELARMCPSIMEFIFKDINNENNKEPDDDINTNKMQLALDLDNLENILSQEFVDRVLELFDNIPSTERIIKLRCLFFRRCLDISFDLPKKLSARNFFYSTNLKRKSHLKPFSEFDCINIAFRKNSADSPIMALCCGVIQNDLCDQRFTQSKFRTPAIVAVTLLKEFVNCLWNLLEFIQNMETEHLMFINKIDEVINDINLAMECQSHLIRSLKLYFVIYIPKDSHYLIKYFVKDNERHFHG</sequence>
<accession>A0ACA9KP10</accession>
<proteinExistence type="predicted"/>
<name>A0ACA9KP10_9GLOM</name>
<gene>
    <name evidence="1" type="ORF">RPERSI_LOCUS1144</name>
</gene>
<keyword evidence="2" id="KW-1185">Reference proteome</keyword>
<evidence type="ECO:0000313" key="2">
    <source>
        <dbReference type="Proteomes" id="UP000789920"/>
    </source>
</evidence>
<protein>
    <submittedName>
        <fullName evidence="1">4777_t:CDS:1</fullName>
    </submittedName>
</protein>
<dbReference type="Proteomes" id="UP000789920">
    <property type="component" value="Unassembled WGS sequence"/>
</dbReference>
<reference evidence="1" key="1">
    <citation type="submission" date="2021-06" db="EMBL/GenBank/DDBJ databases">
        <authorList>
            <person name="Kallberg Y."/>
            <person name="Tangrot J."/>
            <person name="Rosling A."/>
        </authorList>
    </citation>
    <scope>NUCLEOTIDE SEQUENCE</scope>
    <source>
        <strain evidence="1">MA461A</strain>
    </source>
</reference>
<organism evidence="1 2">
    <name type="scientific">Racocetra persica</name>
    <dbReference type="NCBI Taxonomy" id="160502"/>
    <lineage>
        <taxon>Eukaryota</taxon>
        <taxon>Fungi</taxon>
        <taxon>Fungi incertae sedis</taxon>
        <taxon>Mucoromycota</taxon>
        <taxon>Glomeromycotina</taxon>
        <taxon>Glomeromycetes</taxon>
        <taxon>Diversisporales</taxon>
        <taxon>Gigasporaceae</taxon>
        <taxon>Racocetra</taxon>
    </lineage>
</organism>
<dbReference type="EMBL" id="CAJVQC010000974">
    <property type="protein sequence ID" value="CAG8484968.1"/>
    <property type="molecule type" value="Genomic_DNA"/>
</dbReference>